<feature type="compositionally biased region" description="Gly residues" evidence="1">
    <location>
        <begin position="44"/>
        <end position="53"/>
    </location>
</feature>
<sequence>MGIKLNGKYYDWGDISIHLLHGIMLDGSEINYGDEMPVSRSQGAGRGTRGYGQGQYTSAGDVSMRRVEYNRLLEKAREAGGFYLIKPFPITISYRDEEGNIKTDELTFCKFKKRDFKAAEKDENIDVKVEFEILGQIINDGVPAF</sequence>
<organism evidence="2 3">
    <name type="scientific">Deinococcus cellulosilyticus (strain DSM 18568 / NBRC 106333 / KACC 11606 / 5516J-15)</name>
    <dbReference type="NCBI Taxonomy" id="1223518"/>
    <lineage>
        <taxon>Bacteria</taxon>
        <taxon>Thermotogati</taxon>
        <taxon>Deinococcota</taxon>
        <taxon>Deinococci</taxon>
        <taxon>Deinococcales</taxon>
        <taxon>Deinococcaceae</taxon>
        <taxon>Deinococcus</taxon>
    </lineage>
</organism>
<evidence type="ECO:0000256" key="1">
    <source>
        <dbReference type="SAM" id="MobiDB-lite"/>
    </source>
</evidence>
<feature type="region of interest" description="Disordered" evidence="1">
    <location>
        <begin position="38"/>
        <end position="57"/>
    </location>
</feature>
<dbReference type="Proteomes" id="UP000321306">
    <property type="component" value="Unassembled WGS sequence"/>
</dbReference>
<dbReference type="EMBL" id="BJXB01000001">
    <property type="protein sequence ID" value="GEM44830.1"/>
    <property type="molecule type" value="Genomic_DNA"/>
</dbReference>
<accession>A0A511MW95</accession>
<reference evidence="2 3" key="1">
    <citation type="submission" date="2019-07" db="EMBL/GenBank/DDBJ databases">
        <title>Whole genome shotgun sequence of Deinococcus cellulosilyticus NBRC 106333.</title>
        <authorList>
            <person name="Hosoyama A."/>
            <person name="Uohara A."/>
            <person name="Ohji S."/>
            <person name="Ichikawa N."/>
        </authorList>
    </citation>
    <scope>NUCLEOTIDE SEQUENCE [LARGE SCALE GENOMIC DNA]</scope>
    <source>
        <strain evidence="2 3">NBRC 106333</strain>
    </source>
</reference>
<comment type="caution">
    <text evidence="2">The sequence shown here is derived from an EMBL/GenBank/DDBJ whole genome shotgun (WGS) entry which is preliminary data.</text>
</comment>
<dbReference type="RefSeq" id="WP_146881958.1">
    <property type="nucleotide sequence ID" value="NZ_BJXB01000001.1"/>
</dbReference>
<name>A0A511MW95_DEIC1</name>
<keyword evidence="3" id="KW-1185">Reference proteome</keyword>
<dbReference type="OrthoDB" id="2604320at2"/>
<proteinExistence type="predicted"/>
<evidence type="ECO:0000313" key="2">
    <source>
        <dbReference type="EMBL" id="GEM44830.1"/>
    </source>
</evidence>
<gene>
    <name evidence="2" type="ORF">DC3_04650</name>
</gene>
<evidence type="ECO:0000313" key="3">
    <source>
        <dbReference type="Proteomes" id="UP000321306"/>
    </source>
</evidence>
<protein>
    <submittedName>
        <fullName evidence="2">Uncharacterized protein</fullName>
    </submittedName>
</protein>
<dbReference type="AlphaFoldDB" id="A0A511MW95"/>